<dbReference type="InterPro" id="IPR036812">
    <property type="entry name" value="NAD(P)_OxRdtase_dom_sf"/>
</dbReference>
<organism evidence="6 7">
    <name type="scientific">Monosporascus cannonballus</name>
    <dbReference type="NCBI Taxonomy" id="155416"/>
    <lineage>
        <taxon>Eukaryota</taxon>
        <taxon>Fungi</taxon>
        <taxon>Dikarya</taxon>
        <taxon>Ascomycota</taxon>
        <taxon>Pezizomycotina</taxon>
        <taxon>Sordariomycetes</taxon>
        <taxon>Xylariomycetidae</taxon>
        <taxon>Xylariales</taxon>
        <taxon>Xylariales incertae sedis</taxon>
        <taxon>Monosporascus</taxon>
    </lineage>
</organism>
<dbReference type="EMBL" id="QJNS01000206">
    <property type="protein sequence ID" value="RYO82768.1"/>
    <property type="molecule type" value="Genomic_DNA"/>
</dbReference>
<keyword evidence="7" id="KW-1185">Reference proteome</keyword>
<accession>A0ABY0H6A5</accession>
<sequence length="311" mass="34570">MPETYATSREDNSAAAALSAHQTRKDCTPVSSRKVGRQSRKSTEAPETSAYYMLRSRADLALVKVNEAEITEKVNGHINGKVDGSQRASAFAEGARIVPKSLSESTAATKAEYRKVGNSGLRVSNPIMGTLGFGDRRWLPWCLEEEEASQLLFAAYTKGITTWDTANAYSNGVSEEIIGRTIKRYNIPRRKLVLMTKVGRIVAHPDDSDPGDFVAFLDDLVGKSKDYTNQYAIFNAVEQSLERLQTSYIDVLHIHRYDDTVPPEETMPPIIGMNSVERMDEALAIRGMELSAEEEAYLEEAYEPKRIQGHA</sequence>
<dbReference type="Proteomes" id="UP000294003">
    <property type="component" value="Unassembled WGS sequence"/>
</dbReference>
<dbReference type="Pfam" id="PF00248">
    <property type="entry name" value="Aldo_ket_red"/>
    <property type="match status" value="1"/>
</dbReference>
<evidence type="ECO:0000313" key="6">
    <source>
        <dbReference type="EMBL" id="RYO82768.1"/>
    </source>
</evidence>
<evidence type="ECO:0000313" key="7">
    <source>
        <dbReference type="Proteomes" id="UP000294003"/>
    </source>
</evidence>
<feature type="region of interest" description="Disordered" evidence="4">
    <location>
        <begin position="1"/>
        <end position="47"/>
    </location>
</feature>
<feature type="domain" description="NADP-dependent oxidoreductase" evidence="5">
    <location>
        <begin position="127"/>
        <end position="267"/>
    </location>
</feature>
<dbReference type="InterPro" id="IPR023210">
    <property type="entry name" value="NADP_OxRdtase_dom"/>
</dbReference>
<comment type="caution">
    <text evidence="6">The sequence shown here is derived from an EMBL/GenBank/DDBJ whole genome shotgun (WGS) entry which is preliminary data.</text>
</comment>
<keyword evidence="2" id="KW-0521">NADP</keyword>
<proteinExistence type="inferred from homology"/>
<evidence type="ECO:0000256" key="1">
    <source>
        <dbReference type="ARBA" id="ARBA00007905"/>
    </source>
</evidence>
<evidence type="ECO:0000256" key="4">
    <source>
        <dbReference type="SAM" id="MobiDB-lite"/>
    </source>
</evidence>
<dbReference type="PANTHER" id="PTHR43364">
    <property type="entry name" value="NADH-SPECIFIC METHYLGLYOXAL REDUCTASE-RELATED"/>
    <property type="match status" value="1"/>
</dbReference>
<evidence type="ECO:0000256" key="3">
    <source>
        <dbReference type="ARBA" id="ARBA00023002"/>
    </source>
</evidence>
<keyword evidence="3" id="KW-0560">Oxidoreductase</keyword>
<dbReference type="SUPFAM" id="SSF51430">
    <property type="entry name" value="NAD(P)-linked oxidoreductase"/>
    <property type="match status" value="1"/>
</dbReference>
<reference evidence="6 7" key="1">
    <citation type="submission" date="2018-06" db="EMBL/GenBank/DDBJ databases">
        <title>Complete Genomes of Monosporascus.</title>
        <authorList>
            <person name="Robinson A.J."/>
            <person name="Natvig D.O."/>
        </authorList>
    </citation>
    <scope>NUCLEOTIDE SEQUENCE [LARGE SCALE GENOMIC DNA]</scope>
    <source>
        <strain evidence="6 7">CBS 609.92</strain>
    </source>
</reference>
<evidence type="ECO:0000256" key="2">
    <source>
        <dbReference type="ARBA" id="ARBA00022857"/>
    </source>
</evidence>
<name>A0ABY0H6A5_9PEZI</name>
<evidence type="ECO:0000259" key="5">
    <source>
        <dbReference type="Pfam" id="PF00248"/>
    </source>
</evidence>
<protein>
    <recommendedName>
        <fullName evidence="5">NADP-dependent oxidoreductase domain-containing protein</fullName>
    </recommendedName>
</protein>
<dbReference type="Gene3D" id="3.20.20.100">
    <property type="entry name" value="NADP-dependent oxidoreductase domain"/>
    <property type="match status" value="1"/>
</dbReference>
<gene>
    <name evidence="6" type="ORF">DL762_006432</name>
</gene>
<dbReference type="PANTHER" id="PTHR43364:SF9">
    <property type="entry name" value="OXIDOREDUCTASE"/>
    <property type="match status" value="1"/>
</dbReference>
<dbReference type="InterPro" id="IPR050523">
    <property type="entry name" value="AKR_Detox_Biosynth"/>
</dbReference>
<comment type="similarity">
    <text evidence="1">Belongs to the aldo/keto reductase family.</text>
</comment>